<dbReference type="PANTHER" id="PTHR46730:SF1">
    <property type="entry name" value="PLAT DOMAIN-CONTAINING PROTEIN"/>
    <property type="match status" value="1"/>
</dbReference>
<dbReference type="GO" id="GO:0005261">
    <property type="term" value="F:monoatomic cation channel activity"/>
    <property type="evidence" value="ECO:0007669"/>
    <property type="project" value="TreeGrafter"/>
</dbReference>
<feature type="region of interest" description="Disordered" evidence="15">
    <location>
        <begin position="2613"/>
        <end position="2639"/>
    </location>
</feature>
<dbReference type="InterPro" id="IPR059081">
    <property type="entry name" value="PRRT3-4"/>
</dbReference>
<evidence type="ECO:0000259" key="17">
    <source>
        <dbReference type="PROSITE" id="PS50093"/>
    </source>
</evidence>
<evidence type="ECO:0000313" key="21">
    <source>
        <dbReference type="EMBL" id="CAH3154384.1"/>
    </source>
</evidence>
<dbReference type="SMART" id="SM00303">
    <property type="entry name" value="GPS"/>
    <property type="match status" value="1"/>
</dbReference>
<dbReference type="Gene3D" id="2.60.220.50">
    <property type="match status" value="1"/>
</dbReference>
<dbReference type="EMBL" id="CALNXJ010000055">
    <property type="protein sequence ID" value="CAH3154384.1"/>
    <property type="molecule type" value="Genomic_DNA"/>
</dbReference>
<keyword evidence="6 16" id="KW-0812">Transmembrane</keyword>
<evidence type="ECO:0000256" key="10">
    <source>
        <dbReference type="ARBA" id="ARBA00023069"/>
    </source>
</evidence>
<evidence type="ECO:0000256" key="5">
    <source>
        <dbReference type="ARBA" id="ARBA00022553"/>
    </source>
</evidence>
<dbReference type="GO" id="GO:0005929">
    <property type="term" value="C:cilium"/>
    <property type="evidence" value="ECO:0007669"/>
    <property type="project" value="UniProtKB-SubCell"/>
</dbReference>
<dbReference type="InterPro" id="IPR046791">
    <property type="entry name" value="Polycystin_dom"/>
</dbReference>
<reference evidence="21 22" key="1">
    <citation type="submission" date="2022-05" db="EMBL/GenBank/DDBJ databases">
        <authorList>
            <consortium name="Genoscope - CEA"/>
            <person name="William W."/>
        </authorList>
    </citation>
    <scope>NUCLEOTIDE SEQUENCE [LARGE SCALE GENOMIC DNA]</scope>
</reference>
<feature type="compositionally biased region" description="Polar residues" evidence="15">
    <location>
        <begin position="3452"/>
        <end position="3462"/>
    </location>
</feature>
<proteinExistence type="inferred from homology"/>
<feature type="domain" description="GAIN-B" evidence="19">
    <location>
        <begin position="2152"/>
        <end position="2315"/>
    </location>
</feature>
<dbReference type="InterPro" id="IPR022409">
    <property type="entry name" value="PKD/Chitinase_dom"/>
</dbReference>
<evidence type="ECO:0000313" key="22">
    <source>
        <dbReference type="Proteomes" id="UP001159428"/>
    </source>
</evidence>
<feature type="transmembrane region" description="Helical" evidence="16">
    <location>
        <begin position="2540"/>
        <end position="2560"/>
    </location>
</feature>
<feature type="transmembrane region" description="Helical" evidence="16">
    <location>
        <begin position="123"/>
        <end position="142"/>
    </location>
</feature>
<dbReference type="InterPro" id="IPR035986">
    <property type="entry name" value="PKD_dom_sf"/>
</dbReference>
<dbReference type="SUPFAM" id="SSF49899">
    <property type="entry name" value="Concanavalin A-like lectins/glucanases"/>
    <property type="match status" value="1"/>
</dbReference>
<evidence type="ECO:0000256" key="4">
    <source>
        <dbReference type="ARBA" id="ARBA00022475"/>
    </source>
</evidence>
<keyword evidence="11 16" id="KW-0472">Membrane</keyword>
<feature type="region of interest" description="Disordered" evidence="15">
    <location>
        <begin position="3566"/>
        <end position="3586"/>
    </location>
</feature>
<dbReference type="Pfam" id="PF01477">
    <property type="entry name" value="PLAT"/>
    <property type="match status" value="1"/>
</dbReference>
<feature type="region of interest" description="Disordered" evidence="15">
    <location>
        <begin position="2673"/>
        <end position="2699"/>
    </location>
</feature>
<keyword evidence="13" id="KW-0966">Cell projection</keyword>
<keyword evidence="5" id="KW-0597">Phosphoprotein</keyword>
<comment type="similarity">
    <text evidence="3">Belongs to the polycystin family.</text>
</comment>
<keyword evidence="10" id="KW-0969">Cilium</keyword>
<feature type="compositionally biased region" description="Basic and acidic residues" evidence="15">
    <location>
        <begin position="3439"/>
        <end position="3451"/>
    </location>
</feature>
<feature type="compositionally biased region" description="Polar residues" evidence="15">
    <location>
        <begin position="2625"/>
        <end position="2639"/>
    </location>
</feature>
<dbReference type="InterPro" id="IPR057244">
    <property type="entry name" value="GAIN_B"/>
</dbReference>
<dbReference type="InterPro" id="IPR036392">
    <property type="entry name" value="PLAT/LH2_dom_sf"/>
</dbReference>
<dbReference type="Pfam" id="PF00801">
    <property type="entry name" value="PKD"/>
    <property type="match status" value="2"/>
</dbReference>
<dbReference type="InterPro" id="IPR013783">
    <property type="entry name" value="Ig-like_fold"/>
</dbReference>
<accession>A0AAU9XRH2</accession>
<evidence type="ECO:0000259" key="20">
    <source>
        <dbReference type="PROSITE" id="PS51111"/>
    </source>
</evidence>
<evidence type="ECO:0000256" key="6">
    <source>
        <dbReference type="ARBA" id="ARBA00022692"/>
    </source>
</evidence>
<dbReference type="PROSITE" id="PS50093">
    <property type="entry name" value="PKD"/>
    <property type="match status" value="2"/>
</dbReference>
<dbReference type="CDD" id="cd00146">
    <property type="entry name" value="PKD"/>
    <property type="match status" value="3"/>
</dbReference>
<name>A0AAU9XRH2_9CNID</name>
<evidence type="ECO:0000256" key="9">
    <source>
        <dbReference type="ARBA" id="ARBA00022989"/>
    </source>
</evidence>
<feature type="transmembrane region" description="Helical" evidence="16">
    <location>
        <begin position="195"/>
        <end position="215"/>
    </location>
</feature>
<feature type="transmembrane region" description="Helical" evidence="16">
    <location>
        <begin position="3243"/>
        <end position="3269"/>
    </location>
</feature>
<feature type="transmembrane region" description="Helical" evidence="16">
    <location>
        <begin position="3158"/>
        <end position="3176"/>
    </location>
</feature>
<sequence length="3586" mass="404066">QTPAKLPGNYLWPPRKPLTKQTDKGSGFFSVVSNREDDLKTLTTITIRSAGYDFMATHEKSLRIRRQIITRTITEPSVVSSVKPFAEDLVELELEMSQKGNPEPGPEWPTAIQAWGKAWDLHVYVFAVLYILITIASGYGLADDLFRNQGIKGLKLTLFLTFLFLGSSRGIMLLVDPYNSRGILDLYSSYVTWSLGFPCVLTALGLLLLVFGEATSMEIAPPRFQKLSTALGIMACNIIVVLGVDIVFLLAKKFISLLIICHIYFVLFGIILTVGYCCVGCKLSCNSAASVYGDTGLLRLKMFVFTLAMLNGLFIGIQVFSAFDFVLHPGAPSAWPWYAIQTSLRALEVSICKTSEAVKHHSAISKLLQHCNLSTKAAVLLPFNEHYRNKEALNGSLKVRMSNIEFVSGIDGEPGGAILFKGSQDSYVEIEADKQIDFGYSLTILSHILPFESHTGPIVHYNANQHGVQMWIQGTMGKKGRLSARFNKRNLSYSKWLYVDVINVGTWNFIGASYDHVTGEASLYHDGVQVYSTSIGKNIYLATQYEIRIGAMLLPFLGKYKGKVACVQFYSKALQRQEVAAARRACMPVVPLQYLSLNLTSPSHLVEVNETRLKVKASANENATKASFKFDWGDGIETCRGVWDIGDHMYRSIGNYTLRVRAWTMCNTSMLSATANISVPTPVLILENVTLQSNATVFGEATQFRLFVGKGSHFECLWSLGDHVNFTTYTSRTDSRTLVRNYTFTVPGDYKVRVTCRNRRSESTVSIIVVVQNRIKGLTMYPIPPILFGTEFKVRWKIDSGEDVTYKATFSAAPLQVAAKTEKDLHGNALVTMQQYKTPGEFLVYVAASNTVTNWISAWTKCNIFRPINPFTPIVLDSSRDIEINRTITILFTNISSISGTNVSYLVNFGDNSEGIVTHRSYVNYSYSLHGLYTVNITAINEVSTFNTSITIKVHKPVFKLEGASIPSLIAKLNQSVDIPIFFLRGSDFHCHWEFGDGQEIKKNATEELVYLKDLNNSHESFTNVSMSVRHVFKRVGVYQVIVNCQNRLSKMITTAHAVIQMEVQFFQVSHVSPVRFGDTFTVNCTIGAGTNVSFKVYVNHQELDIENQDFFGMAHVTPSIYKQAGKYNITVTATNLVTPLLSRTQVVIIEVPVAEVHINMKYFEGGKFYAGHGEGMNIFPEGIPVIFDANVDKGSSLEYTWSISKTTTYIEQSTLTIQHIFHTPGTYKISIRVSNHVSEAVSVVDIAVQKRAKFLHSFLECSSPKARNETVTIWAALEVLGTNSTLLVELGNITRYWYGEADAIDNLNTAANKINTLYQGNLERTTIMRYAFETPGVYNITATLTNYVSRSSVTCEVEILPRPCKKPELRLKNVGSSPADARDLFKASNIIIEADVDIFCPESEKSHYEWKIFEYNQETRSFMLFADISSYGEASMRELRLQKRALPLGLFRLSLSVNMTGDGLDDFFAAAEGYIRTIKSPLVAEINGGSEIRRTFGPLVSLNALGSHDPDIGAGNHSGMRFLWLCRNISERFPDLLEEIINGTAEYSNSNLSPKFSASSERGCYRNGEYIISNRTHLNLATSRMTAEEKYHIELVVRKDSRSSSTTQLLELSVEDIPILIIRCVVNCDNKVNPSEKLTVSSECLGNACNAKLTYSWSLLYLELDAGTKSVWKTNSSLMNPRYIAPYGSFPIIVIKKNVLQGNRLYKLAVKGILPSGSYGRASHVFEVNALPRDGTCDIEPRVGHVLTTRYRLWCTGWHDPDGPFRYEIYHVRGKEESPLYYGTDAATIISLPLGDGENYTMNITVRVSDRLGATSSVRLQLQSLPPLLKGTQLINQLFDLIKDTNQDMLRNAMSISSVLNYQAGQDTSELAEQRKKIRELLIFALVKETTPSGQAVQVLSASLQEATQVTSEVSYEAQEAATSALDKMAAVFESESPETSSDSLDTAAVGMCGTIGNLLDVASENAAVHQPNNTNQTLLENVKEQADNETMHSKSKVLVNKLFKVVDSLSTSVLRTKVPYEEATEIISPRLALNLKSTAPSGTGGNVNTGFASFNVPKGKDLLRNARPGLTSINQKVMHTPKNYHTYHNSSRDINTPVVSLSYEDKEKKELISVSNLKKYIEYFLPAPDVLPEPNKYNVNVTAEDTWAYHKLVISSKDEAVSIEVTPFNCSHKLRLLVRENRHPTKEKFSWRKEIWHSATEVPSNTSYSACFKDYSHYTLFISNTRLKQSTYFIGVWYSSRKEDMRSFNETAVMKYSIRVYKSKCLYWNQRQQAWKGDGCFVGPFTSPKRIHCMTNHLTSFGSGMFVAPNPIDFRKALAGFADAFQSGNVVVMFTIITSLMLYLVLAIWAWRVDKRDARQVGATILPPSRPNSQYLYEVYLVTGSRNGSGTTAHVGCEIFGEDDGSGPCFLLDANRPLFRRGDLNVFILSVPRSFGVIRGIKIWHDNSGYSPSWFLCRAMLRDCQTDEKWIFLAGRWLDVAEEDGKIDVFLNPASELDMISFKKLFNTEVRKGICDNHLWFSLAYRPPRSPFTRLQRLSCCLSLLFTFMITTAMFYGSGSEPGDTSSSVQFGPIKLNMRTVMIAIESALIAIPVNILIVAFFRNSKAKGKRSKENKCCHGDTDSQASEQETETDSINSDLHNLTKSMEKDRDLDDIQCHIGDEDVFQKRIKADRTGSEREKSFLSTEETESIDDESLQDAQNPGFLENLRGKFQSDGGPCFPYWCVYVGWVLCILTVSLSCVFTLFYSMMWGKEKSNMWLTTMAISFIQDTLISQPLKVVIVALIFAVFFKSADDEDYFEESQSAQVSNEEEIHQELSNEELAQYHPPPKEILRILRIKEIRRRETIKIFTDICLYVILLAMVMILSFQYRNPASYKMINTLRRVFVNPMHNNSRVRFEQVNTVNSIWDWRRQTLLPGLFPEKIYEGLPSEPYMADRMSLRLGVARLRQVRIQKGTCSVNKWFDDIFHECNGFYSMLKDDTKFYDSRWENATVKPKNTDNRNLFSFSSGTSDHRHTPWQHMDNFAAHHVLPVIGKFATYSGGGYVIILNQSTDTPEEQLHWLDSRTRALHAEFVAYNPSINMVAAVTITFELPPLGGVYKSFEAFTVSMYGSLRKHPAARIIGEVTAAVVLVFMIYRAVFAIFHDKCQYFRDASKVLDLIFVFTGIVIVFLKVLKEGFKNLATDQFKEDPKQFLDFYQCGFYDELTDYAFAFLNFIAIVRFSFFLKLLGCLEHILLTIAGCFNELLACLVVFFCLMMAFTSLFSIAFHGDSDDFKDFSSSLQTSISYMARMVRTEEAVTSHTVLRAVALFSCCATLIFFYLTVIRSIFIVGYRKTVMKDRGKVKEKSFESGVFEILKDKFRELAGIEKENKVIVQEEEDTHEVRLKALVNYITKSQFLRIQLFVNEVYTDDFAEDLSLFEEVPLKKRHQHSINKDTGVQEDHNLKRAETSKPTTEVNQDSIPEDMQSKSEQKFRVTFDLPGENDRATTRITTFNEEGELGGNNASRDNNTEMPNETEKLNALEKLIEEKIRGLQTRKEDSTPPSDFGSVEKEIQMLTRLQQRIDAARIQGTPSTQPSQEKVTKD</sequence>
<feature type="transmembrane region" description="Helical" evidence="16">
    <location>
        <begin position="257"/>
        <end position="281"/>
    </location>
</feature>
<feature type="transmembrane region" description="Helical" evidence="16">
    <location>
        <begin position="302"/>
        <end position="323"/>
    </location>
</feature>
<dbReference type="InterPro" id="IPR046338">
    <property type="entry name" value="GAIN_dom_sf"/>
</dbReference>
<dbReference type="InterPro" id="IPR001024">
    <property type="entry name" value="PLAT/LH2_dom"/>
</dbReference>
<comment type="subcellular location">
    <subcellularLocation>
        <location evidence="2">Cell membrane</location>
        <topology evidence="2">Multi-pass membrane protein</topology>
    </subcellularLocation>
    <subcellularLocation>
        <location evidence="1">Cell projection</location>
        <location evidence="1">Cilium</location>
    </subcellularLocation>
</comment>
<evidence type="ECO:0000259" key="19">
    <source>
        <dbReference type="PROSITE" id="PS50221"/>
    </source>
</evidence>
<dbReference type="SUPFAM" id="SSF49723">
    <property type="entry name" value="Lipase/lipooxygenase domain (PLAT/LH2 domain)"/>
    <property type="match status" value="1"/>
</dbReference>
<dbReference type="PROSITE" id="PS51111">
    <property type="entry name" value="REJ"/>
    <property type="match status" value="1"/>
</dbReference>
<evidence type="ECO:0000256" key="11">
    <source>
        <dbReference type="ARBA" id="ARBA00023136"/>
    </source>
</evidence>
<dbReference type="InterPro" id="IPR000203">
    <property type="entry name" value="GPS"/>
</dbReference>
<dbReference type="Pfam" id="PF20519">
    <property type="entry name" value="Polycystin_dom"/>
    <property type="match status" value="1"/>
</dbReference>
<keyword evidence="8" id="KW-0677">Repeat</keyword>
<comment type="caution">
    <text evidence="21">The sequence shown here is derived from an EMBL/GenBank/DDBJ whole genome shotgun (WGS) entry which is preliminary data.</text>
</comment>
<keyword evidence="12" id="KW-1015">Disulfide bond</keyword>
<keyword evidence="9 16" id="KW-1133">Transmembrane helix</keyword>
<feature type="domain" description="PKD" evidence="17">
    <location>
        <begin position="1195"/>
        <end position="1250"/>
    </location>
</feature>
<feature type="transmembrane region" description="Helical" evidence="16">
    <location>
        <begin position="2851"/>
        <end position="2872"/>
    </location>
</feature>
<feature type="transmembrane region" description="Helical" evidence="16">
    <location>
        <begin position="2722"/>
        <end position="2749"/>
    </location>
</feature>
<feature type="transmembrane region" description="Helical" evidence="16">
    <location>
        <begin position="2332"/>
        <end position="2353"/>
    </location>
</feature>
<dbReference type="PROSITE" id="PS50221">
    <property type="entry name" value="GAIN_B"/>
    <property type="match status" value="1"/>
</dbReference>
<feature type="transmembrane region" description="Helical" evidence="16">
    <location>
        <begin position="2769"/>
        <end position="2792"/>
    </location>
</feature>
<feature type="transmembrane region" description="Helical" evidence="16">
    <location>
        <begin position="3308"/>
        <end position="3334"/>
    </location>
</feature>
<protein>
    <submittedName>
        <fullName evidence="21">Uncharacterized protein</fullName>
    </submittedName>
</protein>
<dbReference type="SUPFAM" id="SSF49299">
    <property type="entry name" value="PKD domain"/>
    <property type="match status" value="4"/>
</dbReference>
<keyword evidence="4" id="KW-1003">Cell membrane</keyword>
<organism evidence="21 22">
    <name type="scientific">Pocillopora meandrina</name>
    <dbReference type="NCBI Taxonomy" id="46732"/>
    <lineage>
        <taxon>Eukaryota</taxon>
        <taxon>Metazoa</taxon>
        <taxon>Cnidaria</taxon>
        <taxon>Anthozoa</taxon>
        <taxon>Hexacorallia</taxon>
        <taxon>Scleractinia</taxon>
        <taxon>Astrocoeniina</taxon>
        <taxon>Pocilloporidae</taxon>
        <taxon>Pocillopora</taxon>
    </lineage>
</organism>
<feature type="transmembrane region" description="Helical" evidence="16">
    <location>
        <begin position="154"/>
        <end position="175"/>
    </location>
</feature>
<feature type="domain" description="PKD" evidence="17">
    <location>
        <begin position="899"/>
        <end position="961"/>
    </location>
</feature>
<evidence type="ECO:0000259" key="18">
    <source>
        <dbReference type="PROSITE" id="PS50095"/>
    </source>
</evidence>
<feature type="transmembrane region" description="Helical" evidence="16">
    <location>
        <begin position="227"/>
        <end position="251"/>
    </location>
</feature>
<dbReference type="PRINTS" id="PR00500">
    <property type="entry name" value="POLYCYSTIN1"/>
</dbReference>
<dbReference type="Pfam" id="PF25987">
    <property type="entry name" value="PRRT3"/>
    <property type="match status" value="1"/>
</dbReference>
<dbReference type="SMART" id="SM00308">
    <property type="entry name" value="LH2"/>
    <property type="match status" value="1"/>
</dbReference>
<dbReference type="Proteomes" id="UP001159428">
    <property type="component" value="Unassembled WGS sequence"/>
</dbReference>
<feature type="compositionally biased region" description="Basic and acidic residues" evidence="15">
    <location>
        <begin position="2673"/>
        <end position="2684"/>
    </location>
</feature>
<dbReference type="GO" id="GO:0005886">
    <property type="term" value="C:plasma membrane"/>
    <property type="evidence" value="ECO:0007669"/>
    <property type="project" value="UniProtKB-SubCell"/>
</dbReference>
<dbReference type="InterPro" id="IPR014010">
    <property type="entry name" value="REJ_dom"/>
</dbReference>
<feature type="domain" description="PLAT" evidence="18">
    <location>
        <begin position="2377"/>
        <end position="2494"/>
    </location>
</feature>
<evidence type="ECO:0000256" key="1">
    <source>
        <dbReference type="ARBA" id="ARBA00004138"/>
    </source>
</evidence>
<dbReference type="InterPro" id="IPR000434">
    <property type="entry name" value="PC1"/>
</dbReference>
<evidence type="ECO:0000256" key="8">
    <source>
        <dbReference type="ARBA" id="ARBA00022737"/>
    </source>
</evidence>
<feature type="non-terminal residue" evidence="21">
    <location>
        <position position="1"/>
    </location>
</feature>
<dbReference type="InterPro" id="IPR013320">
    <property type="entry name" value="ConA-like_dom_sf"/>
</dbReference>
<dbReference type="PANTHER" id="PTHR46730">
    <property type="entry name" value="POLYCYSTIN-1"/>
    <property type="match status" value="1"/>
</dbReference>
<keyword evidence="7" id="KW-0732">Signal</keyword>
<dbReference type="Pfam" id="PF13385">
    <property type="entry name" value="Laminin_G_3"/>
    <property type="match status" value="1"/>
</dbReference>
<feature type="transmembrane region" description="Helical" evidence="16">
    <location>
        <begin position="3127"/>
        <end position="3146"/>
    </location>
</feature>
<feature type="transmembrane region" description="Helical" evidence="16">
    <location>
        <begin position="3210"/>
        <end position="3231"/>
    </location>
</feature>
<feature type="compositionally biased region" description="Basic and acidic residues" evidence="15">
    <location>
        <begin position="2614"/>
        <end position="2624"/>
    </location>
</feature>
<dbReference type="Gene3D" id="2.60.40.10">
    <property type="entry name" value="Immunoglobulins"/>
    <property type="match status" value="1"/>
</dbReference>
<dbReference type="SMART" id="SM00089">
    <property type="entry name" value="PKD"/>
    <property type="match status" value="7"/>
</dbReference>
<comment type="caution">
    <text evidence="14">Lacks conserved residue(s) required for the propagation of feature annotation.</text>
</comment>
<dbReference type="Pfam" id="PF02010">
    <property type="entry name" value="REJ"/>
    <property type="match status" value="1"/>
</dbReference>
<keyword evidence="22" id="KW-1185">Reference proteome</keyword>
<feature type="transmembrane region" description="Helical" evidence="16">
    <location>
        <begin position="2580"/>
        <end position="2604"/>
    </location>
</feature>
<feature type="compositionally biased region" description="Polar residues" evidence="15">
    <location>
        <begin position="3572"/>
        <end position="3586"/>
    </location>
</feature>
<dbReference type="Gene3D" id="2.60.120.200">
    <property type="match status" value="1"/>
</dbReference>
<evidence type="ECO:0000256" key="12">
    <source>
        <dbReference type="ARBA" id="ARBA00023157"/>
    </source>
</evidence>
<dbReference type="Pfam" id="PF08016">
    <property type="entry name" value="PKD_channel"/>
    <property type="match status" value="1"/>
</dbReference>
<evidence type="ECO:0000256" key="7">
    <source>
        <dbReference type="ARBA" id="ARBA00022729"/>
    </source>
</evidence>
<feature type="compositionally biased region" description="Acidic residues" evidence="15">
    <location>
        <begin position="2689"/>
        <end position="2699"/>
    </location>
</feature>
<dbReference type="PROSITE" id="PS50095">
    <property type="entry name" value="PLAT"/>
    <property type="match status" value="1"/>
</dbReference>
<evidence type="ECO:0000256" key="15">
    <source>
        <dbReference type="SAM" id="MobiDB-lite"/>
    </source>
</evidence>
<dbReference type="InterPro" id="IPR013122">
    <property type="entry name" value="PKD1_2_channel"/>
</dbReference>
<gene>
    <name evidence="21" type="ORF">PMEA_00027538</name>
</gene>
<dbReference type="Gene3D" id="2.60.60.20">
    <property type="entry name" value="PLAT/LH2 domain"/>
    <property type="match status" value="1"/>
</dbReference>
<evidence type="ECO:0000256" key="2">
    <source>
        <dbReference type="ARBA" id="ARBA00004651"/>
    </source>
</evidence>
<feature type="region of interest" description="Disordered" evidence="15">
    <location>
        <begin position="3432"/>
        <end position="3472"/>
    </location>
</feature>
<dbReference type="GO" id="GO:0006816">
    <property type="term" value="P:calcium ion transport"/>
    <property type="evidence" value="ECO:0007669"/>
    <property type="project" value="TreeGrafter"/>
</dbReference>
<dbReference type="InterPro" id="IPR002859">
    <property type="entry name" value="PKD/REJ-like"/>
</dbReference>
<evidence type="ECO:0000256" key="13">
    <source>
        <dbReference type="ARBA" id="ARBA00023273"/>
    </source>
</evidence>
<feature type="domain" description="REJ" evidence="20">
    <location>
        <begin position="1365"/>
        <end position="1770"/>
    </location>
</feature>
<dbReference type="InterPro" id="IPR000601">
    <property type="entry name" value="PKD_dom"/>
</dbReference>
<evidence type="ECO:0000256" key="14">
    <source>
        <dbReference type="PROSITE-ProRule" id="PRU00152"/>
    </source>
</evidence>
<evidence type="ECO:0000256" key="3">
    <source>
        <dbReference type="ARBA" id="ARBA00007200"/>
    </source>
</evidence>
<evidence type="ECO:0000256" key="16">
    <source>
        <dbReference type="SAM" id="Phobius"/>
    </source>
</evidence>